<sequence length="38" mass="4455">MWHLSSNKNKLQPLKNKGRRSCFQILLVNQIACSTLRK</sequence>
<name>A0A2P2NPQ2_RHIMU</name>
<proteinExistence type="predicted"/>
<reference evidence="1" key="1">
    <citation type="submission" date="2018-02" db="EMBL/GenBank/DDBJ databases">
        <title>Rhizophora mucronata_Transcriptome.</title>
        <authorList>
            <person name="Meera S.P."/>
            <person name="Sreeshan A."/>
            <person name="Augustine A."/>
        </authorList>
    </citation>
    <scope>NUCLEOTIDE SEQUENCE</scope>
    <source>
        <tissue evidence="1">Leaf</tissue>
    </source>
</reference>
<accession>A0A2P2NPQ2</accession>
<protein>
    <submittedName>
        <fullName evidence="1">Uncharacterized protein</fullName>
    </submittedName>
</protein>
<dbReference type="EMBL" id="GGEC01063931">
    <property type="protein sequence ID" value="MBX44415.1"/>
    <property type="molecule type" value="Transcribed_RNA"/>
</dbReference>
<dbReference type="AlphaFoldDB" id="A0A2P2NPQ2"/>
<organism evidence="1">
    <name type="scientific">Rhizophora mucronata</name>
    <name type="common">Asiatic mangrove</name>
    <dbReference type="NCBI Taxonomy" id="61149"/>
    <lineage>
        <taxon>Eukaryota</taxon>
        <taxon>Viridiplantae</taxon>
        <taxon>Streptophyta</taxon>
        <taxon>Embryophyta</taxon>
        <taxon>Tracheophyta</taxon>
        <taxon>Spermatophyta</taxon>
        <taxon>Magnoliopsida</taxon>
        <taxon>eudicotyledons</taxon>
        <taxon>Gunneridae</taxon>
        <taxon>Pentapetalae</taxon>
        <taxon>rosids</taxon>
        <taxon>fabids</taxon>
        <taxon>Malpighiales</taxon>
        <taxon>Rhizophoraceae</taxon>
        <taxon>Rhizophora</taxon>
    </lineage>
</organism>
<evidence type="ECO:0000313" key="1">
    <source>
        <dbReference type="EMBL" id="MBX44415.1"/>
    </source>
</evidence>